<dbReference type="SUPFAM" id="SSF56112">
    <property type="entry name" value="Protein kinase-like (PK-like)"/>
    <property type="match status" value="1"/>
</dbReference>
<evidence type="ECO:0000256" key="7">
    <source>
        <dbReference type="SAM" id="Phobius"/>
    </source>
</evidence>
<keyword evidence="7" id="KW-1133">Transmembrane helix</keyword>
<keyword evidence="6" id="KW-0067">ATP-binding</keyword>
<sequence length="238" mass="26846">MLSIDFYSLDSATLPLLEGPDSEQNLPINDITKQFARSGHYPLPPISEIKYVFAPEFKRGFAMASSDEMIRQNIPSADLLSFDGYMTFIIVEAIVLIITGSAVALTAWFFSGGQMQSDNNVESTSTTNANRVRIGKISYDIQQVLGHGSHGTIVFKGTFDEREVAVKRILPECFEMADHEVDLLRHSDEHPNVIRYFCMEEDGIFKYIALELCQTNLHEVCQIFCVCPLEYVYGHEEV</sequence>
<evidence type="ECO:0000313" key="10">
    <source>
        <dbReference type="Proteomes" id="UP001174909"/>
    </source>
</evidence>
<feature type="transmembrane region" description="Helical" evidence="7">
    <location>
        <begin position="85"/>
        <end position="110"/>
    </location>
</feature>
<organism evidence="9 10">
    <name type="scientific">Geodia barretti</name>
    <name type="common">Barrett's horny sponge</name>
    <dbReference type="NCBI Taxonomy" id="519541"/>
    <lineage>
        <taxon>Eukaryota</taxon>
        <taxon>Metazoa</taxon>
        <taxon>Porifera</taxon>
        <taxon>Demospongiae</taxon>
        <taxon>Heteroscleromorpha</taxon>
        <taxon>Tetractinellida</taxon>
        <taxon>Astrophorina</taxon>
        <taxon>Geodiidae</taxon>
        <taxon>Geodia</taxon>
    </lineage>
</organism>
<protein>
    <recommendedName>
        <fullName evidence="1">non-specific serine/threonine protein kinase</fullName>
        <ecNumber evidence="1">2.7.11.1</ecNumber>
    </recommendedName>
</protein>
<dbReference type="EMBL" id="CASHTH010003989">
    <property type="protein sequence ID" value="CAI8052164.1"/>
    <property type="molecule type" value="Genomic_DNA"/>
</dbReference>
<keyword evidence="10" id="KW-1185">Reference proteome</keyword>
<dbReference type="EC" id="2.7.11.1" evidence="1"/>
<dbReference type="GO" id="GO:1990604">
    <property type="term" value="C:IRE1-TRAF2-ASK1 complex"/>
    <property type="evidence" value="ECO:0007669"/>
    <property type="project" value="TreeGrafter"/>
</dbReference>
<keyword evidence="2" id="KW-0723">Serine/threonine-protein kinase</keyword>
<dbReference type="GO" id="GO:0070059">
    <property type="term" value="P:intrinsic apoptotic signaling pathway in response to endoplasmic reticulum stress"/>
    <property type="evidence" value="ECO:0007669"/>
    <property type="project" value="TreeGrafter"/>
</dbReference>
<evidence type="ECO:0000256" key="5">
    <source>
        <dbReference type="ARBA" id="ARBA00022777"/>
    </source>
</evidence>
<gene>
    <name evidence="9" type="ORF">GBAR_LOCUS28550</name>
</gene>
<dbReference type="PANTHER" id="PTHR13954">
    <property type="entry name" value="IRE1-RELATED"/>
    <property type="match status" value="1"/>
</dbReference>
<dbReference type="GO" id="GO:0004521">
    <property type="term" value="F:RNA endonuclease activity"/>
    <property type="evidence" value="ECO:0007669"/>
    <property type="project" value="InterPro"/>
</dbReference>
<keyword evidence="7" id="KW-0812">Transmembrane</keyword>
<evidence type="ECO:0000256" key="6">
    <source>
        <dbReference type="ARBA" id="ARBA00022840"/>
    </source>
</evidence>
<dbReference type="AlphaFoldDB" id="A0AA35XCA2"/>
<evidence type="ECO:0000256" key="2">
    <source>
        <dbReference type="ARBA" id="ARBA00022527"/>
    </source>
</evidence>
<accession>A0AA35XCA2</accession>
<dbReference type="Gene3D" id="3.30.200.20">
    <property type="entry name" value="Phosphorylase Kinase, domain 1"/>
    <property type="match status" value="1"/>
</dbReference>
<evidence type="ECO:0000256" key="1">
    <source>
        <dbReference type="ARBA" id="ARBA00012513"/>
    </source>
</evidence>
<evidence type="ECO:0000313" key="9">
    <source>
        <dbReference type="EMBL" id="CAI8052164.1"/>
    </source>
</evidence>
<dbReference type="InterPro" id="IPR045133">
    <property type="entry name" value="IRE1/2-like"/>
</dbReference>
<dbReference type="GO" id="GO:0004674">
    <property type="term" value="F:protein serine/threonine kinase activity"/>
    <property type="evidence" value="ECO:0007669"/>
    <property type="project" value="UniProtKB-KW"/>
</dbReference>
<evidence type="ECO:0000256" key="3">
    <source>
        <dbReference type="ARBA" id="ARBA00022679"/>
    </source>
</evidence>
<dbReference type="GO" id="GO:0005524">
    <property type="term" value="F:ATP binding"/>
    <property type="evidence" value="ECO:0007669"/>
    <property type="project" value="UniProtKB-KW"/>
</dbReference>
<name>A0AA35XCA2_GEOBA</name>
<keyword evidence="5 9" id="KW-0418">Kinase</keyword>
<dbReference type="InterPro" id="IPR011009">
    <property type="entry name" value="Kinase-like_dom_sf"/>
</dbReference>
<dbReference type="PROSITE" id="PS50011">
    <property type="entry name" value="PROTEIN_KINASE_DOM"/>
    <property type="match status" value="1"/>
</dbReference>
<proteinExistence type="predicted"/>
<dbReference type="InterPro" id="IPR000719">
    <property type="entry name" value="Prot_kinase_dom"/>
</dbReference>
<dbReference type="GO" id="GO:0051082">
    <property type="term" value="F:unfolded protein binding"/>
    <property type="evidence" value="ECO:0007669"/>
    <property type="project" value="TreeGrafter"/>
</dbReference>
<comment type="caution">
    <text evidence="9">The sequence shown here is derived from an EMBL/GenBank/DDBJ whole genome shotgun (WGS) entry which is preliminary data.</text>
</comment>
<reference evidence="9" key="1">
    <citation type="submission" date="2023-03" db="EMBL/GenBank/DDBJ databases">
        <authorList>
            <person name="Steffen K."/>
            <person name="Cardenas P."/>
        </authorList>
    </citation>
    <scope>NUCLEOTIDE SEQUENCE</scope>
</reference>
<dbReference type="PANTHER" id="PTHR13954:SF6">
    <property type="entry name" value="NON-SPECIFIC SERINE_THREONINE PROTEIN KINASE"/>
    <property type="match status" value="1"/>
</dbReference>
<evidence type="ECO:0000259" key="8">
    <source>
        <dbReference type="PROSITE" id="PS50011"/>
    </source>
</evidence>
<keyword evidence="4" id="KW-0547">Nucleotide-binding</keyword>
<dbReference type="FunFam" id="3.30.200.20:FF:000077">
    <property type="entry name" value="Putative Serine/threonine-protein kinase/endoribonuclease IRE1"/>
    <property type="match status" value="1"/>
</dbReference>
<keyword evidence="7" id="KW-0472">Membrane</keyword>
<dbReference type="GO" id="GO:0036498">
    <property type="term" value="P:IRE1-mediated unfolded protein response"/>
    <property type="evidence" value="ECO:0007669"/>
    <property type="project" value="TreeGrafter"/>
</dbReference>
<feature type="domain" description="Protein kinase" evidence="8">
    <location>
        <begin position="139"/>
        <end position="238"/>
    </location>
</feature>
<dbReference type="Proteomes" id="UP001174909">
    <property type="component" value="Unassembled WGS sequence"/>
</dbReference>
<feature type="non-terminal residue" evidence="9">
    <location>
        <position position="238"/>
    </location>
</feature>
<evidence type="ECO:0000256" key="4">
    <source>
        <dbReference type="ARBA" id="ARBA00022741"/>
    </source>
</evidence>
<keyword evidence="3" id="KW-0808">Transferase</keyword>